<sequence>MKKGLLYSLIMFGVFVLTACSTHSTASQNDKQETAQDTAQEKKIQQKKEMKQAISSYSGTKLQMIATAEQTILQQYRGLEDTSDEHKKNTLYKQIIPKYTSLKKKAANMAPQPKELKTVHRTFITGMTFQEQALQTVLDSLRSRDHTKSLEANQLFKKAATSFRTYHKELVALGKKYDLKITFSK</sequence>
<dbReference type="eggNOG" id="ENOG50331NG">
    <property type="taxonomic scope" value="Bacteria"/>
</dbReference>
<protein>
    <submittedName>
        <fullName evidence="2">Lipoprotein</fullName>
    </submittedName>
</protein>
<keyword evidence="3" id="KW-1185">Reference proteome</keyword>
<dbReference type="Proteomes" id="UP000004080">
    <property type="component" value="Unassembled WGS sequence"/>
</dbReference>
<dbReference type="RefSeq" id="WP_007201909.1">
    <property type="nucleotide sequence ID" value="NZ_AKKV01000024.1"/>
</dbReference>
<feature type="signal peptide" evidence="1">
    <location>
        <begin position="1"/>
        <end position="19"/>
    </location>
</feature>
<proteinExistence type="predicted"/>
<dbReference type="AlphaFoldDB" id="I8AJN2"/>
<name>I8AJN2_9BACL</name>
<dbReference type="PROSITE" id="PS51257">
    <property type="entry name" value="PROKAR_LIPOPROTEIN"/>
    <property type="match status" value="1"/>
</dbReference>
<dbReference type="PATRIC" id="fig|1196324.3.peg.1859"/>
<evidence type="ECO:0000313" key="2">
    <source>
        <dbReference type="EMBL" id="EIT85977.1"/>
    </source>
</evidence>
<keyword evidence="1" id="KW-0732">Signal</keyword>
<accession>I8AJN2</accession>
<evidence type="ECO:0000313" key="3">
    <source>
        <dbReference type="Proteomes" id="UP000004080"/>
    </source>
</evidence>
<comment type="caution">
    <text evidence="2">The sequence shown here is derived from an EMBL/GenBank/DDBJ whole genome shotgun (WGS) entry which is preliminary data.</text>
</comment>
<keyword evidence="2" id="KW-0449">Lipoprotein</keyword>
<gene>
    <name evidence="2" type="ORF">A374_09079</name>
</gene>
<organism evidence="2 3">
    <name type="scientific">Fictibacillus macauensis ZFHKF-1</name>
    <dbReference type="NCBI Taxonomy" id="1196324"/>
    <lineage>
        <taxon>Bacteria</taxon>
        <taxon>Bacillati</taxon>
        <taxon>Bacillota</taxon>
        <taxon>Bacilli</taxon>
        <taxon>Bacillales</taxon>
        <taxon>Fictibacillaceae</taxon>
        <taxon>Fictibacillus</taxon>
    </lineage>
</organism>
<reference evidence="2 3" key="1">
    <citation type="journal article" date="2012" name="J. Bacteriol.">
        <title>Genome of Bacillus macauensis ZFHKF-1, a Long-Chain-Forming Bacterium.</title>
        <authorList>
            <person name="Cai L."/>
            <person name="Zhang T."/>
        </authorList>
    </citation>
    <scope>NUCLEOTIDE SEQUENCE [LARGE SCALE GENOMIC DNA]</scope>
    <source>
        <strain evidence="2 3">ZFHKF-1</strain>
    </source>
</reference>
<evidence type="ECO:0000256" key="1">
    <source>
        <dbReference type="SAM" id="SignalP"/>
    </source>
</evidence>
<dbReference type="EMBL" id="AKKV01000024">
    <property type="protein sequence ID" value="EIT85977.1"/>
    <property type="molecule type" value="Genomic_DNA"/>
</dbReference>
<feature type="chain" id="PRO_5038747471" evidence="1">
    <location>
        <begin position="20"/>
        <end position="185"/>
    </location>
</feature>